<evidence type="ECO:0000256" key="8">
    <source>
        <dbReference type="SAM" id="Phobius"/>
    </source>
</evidence>
<feature type="transmembrane region" description="Helical" evidence="8">
    <location>
        <begin position="225"/>
        <end position="247"/>
    </location>
</feature>
<feature type="transmembrane region" description="Helical" evidence="8">
    <location>
        <begin position="6"/>
        <end position="26"/>
    </location>
</feature>
<dbReference type="Proteomes" id="UP000246569">
    <property type="component" value="Unassembled WGS sequence"/>
</dbReference>
<dbReference type="Pfam" id="PF03547">
    <property type="entry name" value="Mem_trans"/>
    <property type="match status" value="2"/>
</dbReference>
<keyword evidence="5 8" id="KW-0812">Transmembrane</keyword>
<evidence type="ECO:0000256" key="3">
    <source>
        <dbReference type="ARBA" id="ARBA00022448"/>
    </source>
</evidence>
<gene>
    <name evidence="9" type="ORF">C7443_110121</name>
</gene>
<dbReference type="InterPro" id="IPR038770">
    <property type="entry name" value="Na+/solute_symporter_sf"/>
</dbReference>
<dbReference type="Gene3D" id="1.20.1530.20">
    <property type="match status" value="1"/>
</dbReference>
<evidence type="ECO:0000256" key="7">
    <source>
        <dbReference type="ARBA" id="ARBA00023136"/>
    </source>
</evidence>
<evidence type="ECO:0000256" key="1">
    <source>
        <dbReference type="ARBA" id="ARBA00004651"/>
    </source>
</evidence>
<comment type="similarity">
    <text evidence="2">Belongs to the auxin efflux carrier (TC 2.A.69) family.</text>
</comment>
<dbReference type="GO" id="GO:0005886">
    <property type="term" value="C:plasma membrane"/>
    <property type="evidence" value="ECO:0007669"/>
    <property type="project" value="UniProtKB-SubCell"/>
</dbReference>
<accession>A0A317MRS2</accession>
<dbReference type="PANTHER" id="PTHR36838">
    <property type="entry name" value="AUXIN EFFLUX CARRIER FAMILY PROTEIN"/>
    <property type="match status" value="1"/>
</dbReference>
<keyword evidence="10" id="KW-1185">Reference proteome</keyword>
<feature type="transmembrane region" description="Helical" evidence="8">
    <location>
        <begin position="200"/>
        <end position="218"/>
    </location>
</feature>
<evidence type="ECO:0000313" key="10">
    <source>
        <dbReference type="Proteomes" id="UP000246569"/>
    </source>
</evidence>
<evidence type="ECO:0008006" key="11">
    <source>
        <dbReference type="Google" id="ProtNLM"/>
    </source>
</evidence>
<dbReference type="GO" id="GO:0055085">
    <property type="term" value="P:transmembrane transport"/>
    <property type="evidence" value="ECO:0007669"/>
    <property type="project" value="InterPro"/>
</dbReference>
<comment type="caution">
    <text evidence="9">The sequence shown here is derived from an EMBL/GenBank/DDBJ whole genome shotgun (WGS) entry which is preliminary data.</text>
</comment>
<name>A0A317MRS2_9GAMM</name>
<feature type="transmembrane region" description="Helical" evidence="8">
    <location>
        <begin position="63"/>
        <end position="84"/>
    </location>
</feature>
<reference evidence="9 10" key="1">
    <citation type="submission" date="2018-05" db="EMBL/GenBank/DDBJ databases">
        <title>Genomic Encyclopedia of Type Strains, Phase IV (KMG-IV): sequencing the most valuable type-strain genomes for metagenomic binning, comparative biology and taxonomic classification.</title>
        <authorList>
            <person name="Goeker M."/>
        </authorList>
    </citation>
    <scope>NUCLEOTIDE SEQUENCE [LARGE SCALE GENOMIC DNA]</scope>
    <source>
        <strain evidence="9 10">DSM 23606</strain>
    </source>
</reference>
<dbReference type="EMBL" id="QGTJ01000010">
    <property type="protein sequence ID" value="PWV59576.1"/>
    <property type="molecule type" value="Genomic_DNA"/>
</dbReference>
<evidence type="ECO:0000256" key="4">
    <source>
        <dbReference type="ARBA" id="ARBA00022475"/>
    </source>
</evidence>
<keyword evidence="7 8" id="KW-0472">Membrane</keyword>
<keyword evidence="4" id="KW-1003">Cell membrane</keyword>
<organism evidence="9 10">
    <name type="scientific">Plasticicumulans acidivorans</name>
    <dbReference type="NCBI Taxonomy" id="886464"/>
    <lineage>
        <taxon>Bacteria</taxon>
        <taxon>Pseudomonadati</taxon>
        <taxon>Pseudomonadota</taxon>
        <taxon>Gammaproteobacteria</taxon>
        <taxon>Candidatus Competibacteraceae</taxon>
        <taxon>Plasticicumulans</taxon>
    </lineage>
</organism>
<keyword evidence="6 8" id="KW-1133">Transmembrane helix</keyword>
<sequence>MTSILNSLAPVFLVVALGALLRWRGFFHAQMLADINRLAYWVGLPCLTFISIATTPLQLGAAAGLFATVVCATVAGGALAWFASPLCGVDRRARGTFVQGAFRGNLAFIGLPVIVYATHGDPLVRSLAIIAFAPIVTLYGFGAVLVLQASCERSGGRLRLLLDILFNPQLFAGASGLAWAAWGPALPSGITRSLEALGHMALPLALLGIGGSLLGVHFHGRTLPVLAAAAIKTLLLPLLGVALAALFGLDENLRRAALILLATPTAAASYVQARQFDGDEAIATGSILVSTLASAPGLALVLACS</sequence>
<feature type="transmembrane region" description="Helical" evidence="8">
    <location>
        <begin position="96"/>
        <end position="117"/>
    </location>
</feature>
<evidence type="ECO:0000256" key="6">
    <source>
        <dbReference type="ARBA" id="ARBA00022989"/>
    </source>
</evidence>
<evidence type="ECO:0000313" key="9">
    <source>
        <dbReference type="EMBL" id="PWV59576.1"/>
    </source>
</evidence>
<feature type="transmembrane region" description="Helical" evidence="8">
    <location>
        <begin position="38"/>
        <end position="57"/>
    </location>
</feature>
<comment type="subcellular location">
    <subcellularLocation>
        <location evidence="1">Cell membrane</location>
        <topology evidence="1">Multi-pass membrane protein</topology>
    </subcellularLocation>
</comment>
<dbReference type="OrthoDB" id="9786439at2"/>
<feature type="transmembrane region" description="Helical" evidence="8">
    <location>
        <begin position="123"/>
        <end position="148"/>
    </location>
</feature>
<evidence type="ECO:0000256" key="2">
    <source>
        <dbReference type="ARBA" id="ARBA00010145"/>
    </source>
</evidence>
<dbReference type="InterPro" id="IPR004776">
    <property type="entry name" value="Mem_transp_PIN-like"/>
</dbReference>
<dbReference type="AlphaFoldDB" id="A0A317MRS2"/>
<protein>
    <recommendedName>
        <fullName evidence="11">AEC family transporter</fullName>
    </recommendedName>
</protein>
<feature type="transmembrane region" description="Helical" evidence="8">
    <location>
        <begin position="160"/>
        <end position="180"/>
    </location>
</feature>
<evidence type="ECO:0000256" key="5">
    <source>
        <dbReference type="ARBA" id="ARBA00022692"/>
    </source>
</evidence>
<keyword evidence="3" id="KW-0813">Transport</keyword>
<dbReference type="RefSeq" id="WP_110019625.1">
    <property type="nucleotide sequence ID" value="NZ_QGTJ01000010.1"/>
</dbReference>
<dbReference type="PANTHER" id="PTHR36838:SF4">
    <property type="entry name" value="AUXIN EFFLUX CARRIER FAMILY PROTEIN"/>
    <property type="match status" value="1"/>
</dbReference>
<feature type="transmembrane region" description="Helical" evidence="8">
    <location>
        <begin position="283"/>
        <end position="303"/>
    </location>
</feature>
<proteinExistence type="inferred from homology"/>